<organism evidence="1 2">
    <name type="scientific">Coniosporium uncinatum</name>
    <dbReference type="NCBI Taxonomy" id="93489"/>
    <lineage>
        <taxon>Eukaryota</taxon>
        <taxon>Fungi</taxon>
        <taxon>Dikarya</taxon>
        <taxon>Ascomycota</taxon>
        <taxon>Pezizomycotina</taxon>
        <taxon>Dothideomycetes</taxon>
        <taxon>Dothideomycetes incertae sedis</taxon>
        <taxon>Coniosporium</taxon>
    </lineage>
</organism>
<evidence type="ECO:0000313" key="1">
    <source>
        <dbReference type="EMBL" id="KAK3061146.1"/>
    </source>
</evidence>
<evidence type="ECO:0000313" key="2">
    <source>
        <dbReference type="Proteomes" id="UP001186974"/>
    </source>
</evidence>
<name>A0ACC3D3M2_9PEZI</name>
<proteinExistence type="predicted"/>
<dbReference type="Proteomes" id="UP001186974">
    <property type="component" value="Unassembled WGS sequence"/>
</dbReference>
<gene>
    <name evidence="1" type="ORF">LTS18_006916</name>
</gene>
<sequence length="166" mass="17570">MFTKGVSSLRGKRLNWAITAASCQGFLLLGYDQGVMSGIIGADNQFGRDFNAPDANMQGLIVSIYDIGCAVGSLMSVFVADRYGRKNMIIAGGTVMIIGTAILTSSTTVAQLLVGRIVTGIGNGFNSSNIPAYQSEHCDAKTRGMLLCLQGVVTIVGLCIAYWLDF</sequence>
<feature type="non-terminal residue" evidence="1">
    <location>
        <position position="166"/>
    </location>
</feature>
<comment type="caution">
    <text evidence="1">The sequence shown here is derived from an EMBL/GenBank/DDBJ whole genome shotgun (WGS) entry which is preliminary data.</text>
</comment>
<protein>
    <submittedName>
        <fullName evidence="1">Uncharacterized protein</fullName>
    </submittedName>
</protein>
<reference evidence="1" key="1">
    <citation type="submission" date="2024-09" db="EMBL/GenBank/DDBJ databases">
        <title>Black Yeasts Isolated from many extreme environments.</title>
        <authorList>
            <person name="Coleine C."/>
            <person name="Stajich J.E."/>
            <person name="Selbmann L."/>
        </authorList>
    </citation>
    <scope>NUCLEOTIDE SEQUENCE</scope>
    <source>
        <strain evidence="1">CCFEE 5737</strain>
    </source>
</reference>
<dbReference type="EMBL" id="JAWDJW010008035">
    <property type="protein sequence ID" value="KAK3061146.1"/>
    <property type="molecule type" value="Genomic_DNA"/>
</dbReference>
<accession>A0ACC3D3M2</accession>
<keyword evidence="2" id="KW-1185">Reference proteome</keyword>